<dbReference type="CDD" id="cd04301">
    <property type="entry name" value="NAT_SF"/>
    <property type="match status" value="1"/>
</dbReference>
<protein>
    <submittedName>
        <fullName evidence="2">GNAT family N-acetyltransferase</fullName>
    </submittedName>
</protein>
<dbReference type="SUPFAM" id="SSF55729">
    <property type="entry name" value="Acyl-CoA N-acyltransferases (Nat)"/>
    <property type="match status" value="1"/>
</dbReference>
<evidence type="ECO:0000313" key="3">
    <source>
        <dbReference type="Proteomes" id="UP001207626"/>
    </source>
</evidence>
<dbReference type="Gene3D" id="3.40.630.30">
    <property type="match status" value="1"/>
</dbReference>
<name>A0ABT4DU96_9BACL</name>
<dbReference type="PROSITE" id="PS51186">
    <property type="entry name" value="GNAT"/>
    <property type="match status" value="1"/>
</dbReference>
<comment type="caution">
    <text evidence="2">The sequence shown here is derived from an EMBL/GenBank/DDBJ whole genome shotgun (WGS) entry which is preliminary data.</text>
</comment>
<accession>A0ABT4DU96</accession>
<feature type="domain" description="N-acetyltransferase" evidence="1">
    <location>
        <begin position="3"/>
        <end position="152"/>
    </location>
</feature>
<dbReference type="EMBL" id="JAMDLW010000019">
    <property type="protein sequence ID" value="MCY9520914.1"/>
    <property type="molecule type" value="Genomic_DNA"/>
</dbReference>
<dbReference type="InterPro" id="IPR000182">
    <property type="entry name" value="GNAT_dom"/>
</dbReference>
<keyword evidence="3" id="KW-1185">Reference proteome</keyword>
<evidence type="ECO:0000313" key="2">
    <source>
        <dbReference type="EMBL" id="MCY9520914.1"/>
    </source>
</evidence>
<reference evidence="2 3" key="1">
    <citation type="submission" date="2022-05" db="EMBL/GenBank/DDBJ databases">
        <title>Genome Sequencing of Bee-Associated Microbes.</title>
        <authorList>
            <person name="Dunlap C."/>
        </authorList>
    </citation>
    <scope>NUCLEOTIDE SEQUENCE [LARGE SCALE GENOMIC DNA]</scope>
    <source>
        <strain evidence="2 3">NRRL NRS-1438</strain>
    </source>
</reference>
<gene>
    <name evidence="2" type="ORF">M5X09_14750</name>
</gene>
<sequence length="152" mass="17550">MSICIRAVTPANWKECIELKPKKEQEGFIATNLYSIAEAQFLDNFTCKAIYLDETMIGFAMFGIDADDHNYWIYRFMIDRNYQGRGYGKQAMLLILDDINQKENRTEAVFLGYDPMNEQAANLYRAVGFVETGIAPWGEIVAKYTFMNRDIP</sequence>
<dbReference type="RefSeq" id="WP_087435602.1">
    <property type="nucleotide sequence ID" value="NZ_JAMDLV010000036.1"/>
</dbReference>
<evidence type="ECO:0000259" key="1">
    <source>
        <dbReference type="PROSITE" id="PS51186"/>
    </source>
</evidence>
<organism evidence="2 3">
    <name type="scientific">Paenibacillus apiarius</name>
    <dbReference type="NCBI Taxonomy" id="46240"/>
    <lineage>
        <taxon>Bacteria</taxon>
        <taxon>Bacillati</taxon>
        <taxon>Bacillota</taxon>
        <taxon>Bacilli</taxon>
        <taxon>Bacillales</taxon>
        <taxon>Paenibacillaceae</taxon>
        <taxon>Paenibacillus</taxon>
    </lineage>
</organism>
<dbReference type="Pfam" id="PF00583">
    <property type="entry name" value="Acetyltransf_1"/>
    <property type="match status" value="1"/>
</dbReference>
<proteinExistence type="predicted"/>
<dbReference type="Proteomes" id="UP001207626">
    <property type="component" value="Unassembled WGS sequence"/>
</dbReference>
<dbReference type="InterPro" id="IPR016181">
    <property type="entry name" value="Acyl_CoA_acyltransferase"/>
</dbReference>